<dbReference type="Proteomes" id="UP000295302">
    <property type="component" value="Unassembled WGS sequence"/>
</dbReference>
<dbReference type="EMBL" id="SMKQ01000207">
    <property type="protein sequence ID" value="TDD36105.1"/>
    <property type="molecule type" value="Genomic_DNA"/>
</dbReference>
<proteinExistence type="predicted"/>
<protein>
    <submittedName>
        <fullName evidence="1">Uncharacterized protein</fullName>
    </submittedName>
</protein>
<evidence type="ECO:0000313" key="2">
    <source>
        <dbReference type="Proteomes" id="UP000295302"/>
    </source>
</evidence>
<gene>
    <name evidence="1" type="ORF">E1286_38730</name>
</gene>
<keyword evidence="2" id="KW-1185">Reference proteome</keyword>
<organism evidence="1 2">
    <name type="scientific">Nonomuraea terrae</name>
    <dbReference type="NCBI Taxonomy" id="2530383"/>
    <lineage>
        <taxon>Bacteria</taxon>
        <taxon>Bacillati</taxon>
        <taxon>Actinomycetota</taxon>
        <taxon>Actinomycetes</taxon>
        <taxon>Streptosporangiales</taxon>
        <taxon>Streptosporangiaceae</taxon>
        <taxon>Nonomuraea</taxon>
    </lineage>
</organism>
<sequence>MKCVECGQKNRPWTRQHVVEFSLCQHPICVYGEECRTVHMRTCVSYCRDVGRTPEPHPRDLARQAEAAAMPQQLDLFAER</sequence>
<reference evidence="1 2" key="1">
    <citation type="submission" date="2019-03" db="EMBL/GenBank/DDBJ databases">
        <title>Draft genome sequences of novel Actinobacteria.</title>
        <authorList>
            <person name="Sahin N."/>
            <person name="Ay H."/>
            <person name="Saygin H."/>
        </authorList>
    </citation>
    <scope>NUCLEOTIDE SEQUENCE [LARGE SCALE GENOMIC DNA]</scope>
    <source>
        <strain evidence="1 2">CH32</strain>
    </source>
</reference>
<dbReference type="RefSeq" id="WP_132620910.1">
    <property type="nucleotide sequence ID" value="NZ_SMKQ01000207.1"/>
</dbReference>
<comment type="caution">
    <text evidence="1">The sequence shown here is derived from an EMBL/GenBank/DDBJ whole genome shotgun (WGS) entry which is preliminary data.</text>
</comment>
<evidence type="ECO:0000313" key="1">
    <source>
        <dbReference type="EMBL" id="TDD36105.1"/>
    </source>
</evidence>
<name>A0A4R4XX25_9ACTN</name>
<accession>A0A4R4XX25</accession>
<dbReference type="AlphaFoldDB" id="A0A4R4XX25"/>